<dbReference type="PATRIC" id="fig|1543721.4.peg.3182"/>
<reference evidence="1 2" key="1">
    <citation type="journal article" date="2015" name="Genome Announc.">
        <title>Complete Genome Sequence of Sedimenticola thiotaurini Strain SIP-G1, a Polyphosphate- and Polyhydroxyalkanoate-Accumulating Sulfur-Oxidizing Gammaproteobacterium Isolated from Salt Marsh Sediments.</title>
        <authorList>
            <person name="Flood B.E."/>
            <person name="Jones D.S."/>
            <person name="Bailey J.V."/>
        </authorList>
    </citation>
    <scope>NUCLEOTIDE SEQUENCE [LARGE SCALE GENOMIC DNA]</scope>
    <source>
        <strain evidence="1 2">SIP-G1</strain>
    </source>
</reference>
<organism evidence="1 2">
    <name type="scientific">Sedimenticola thiotaurini</name>
    <dbReference type="NCBI Taxonomy" id="1543721"/>
    <lineage>
        <taxon>Bacteria</taxon>
        <taxon>Pseudomonadati</taxon>
        <taxon>Pseudomonadota</taxon>
        <taxon>Gammaproteobacteria</taxon>
        <taxon>Chromatiales</taxon>
        <taxon>Sedimenticolaceae</taxon>
        <taxon>Sedimenticola</taxon>
    </lineage>
</organism>
<keyword evidence="2" id="KW-1185">Reference proteome</keyword>
<name>A0A0F7K1T0_9GAMM</name>
<gene>
    <name evidence="1" type="ORF">AAY24_15455</name>
</gene>
<accession>A0A0F7K1T0</accession>
<evidence type="ECO:0000313" key="1">
    <source>
        <dbReference type="EMBL" id="AKH21519.1"/>
    </source>
</evidence>
<dbReference type="OrthoDB" id="5866325at2"/>
<dbReference type="Proteomes" id="UP000034410">
    <property type="component" value="Chromosome"/>
</dbReference>
<protein>
    <submittedName>
        <fullName evidence="1">Uncharacterized protein</fullName>
    </submittedName>
</protein>
<dbReference type="EMBL" id="CP011412">
    <property type="protein sequence ID" value="AKH21519.1"/>
    <property type="molecule type" value="Genomic_DNA"/>
</dbReference>
<dbReference type="KEGG" id="seds:AAY24_15455"/>
<evidence type="ECO:0000313" key="2">
    <source>
        <dbReference type="Proteomes" id="UP000034410"/>
    </source>
</evidence>
<dbReference type="AlphaFoldDB" id="A0A0F7K1T0"/>
<proteinExistence type="predicted"/>
<sequence length="229" mass="25876">MLLILSLLLSGCGSAPDRDSPIKTRQFQVDDIARSDVDMVAESQLRFTMEYLQELMEKLYRRNPREWRAGGAESLEQAVERVFGNGRTDQFPELQQKRGTDAVMLAFDEAYQGDRVLAFVEGLRGMILEAHNGKQSFYLTDELDPQKLYNAARNLEIAAWKLSHTRDSAGRLFLVSNQTEGPVINLSYERLFGKLIALQDGMARVIAQSTNRRIKTIIQSVASAVFMPI</sequence>